<keyword evidence="2" id="KW-1185">Reference proteome</keyword>
<organism evidence="1 2">
    <name type="scientific">Halomonas fontilapidosi</name>
    <dbReference type="NCBI Taxonomy" id="616675"/>
    <lineage>
        <taxon>Bacteria</taxon>
        <taxon>Pseudomonadati</taxon>
        <taxon>Pseudomonadota</taxon>
        <taxon>Gammaproteobacteria</taxon>
        <taxon>Oceanospirillales</taxon>
        <taxon>Halomonadaceae</taxon>
        <taxon>Halomonas</taxon>
    </lineage>
</organism>
<dbReference type="Proteomes" id="UP000563050">
    <property type="component" value="Unassembled WGS sequence"/>
</dbReference>
<name>A0A7W5GWQ1_9GAMM</name>
<evidence type="ECO:0000313" key="2">
    <source>
        <dbReference type="Proteomes" id="UP000563050"/>
    </source>
</evidence>
<sequence length="228" mass="25930">MACIIEFTGKPGSGKTHYCRELVRRTDEESIHHRVKVMLFSGQRKFKYPLKIISCFECLVASRAHALKIVKKINNALSGVNKRRLVSTIVNAAYIDFNLRRALRDHDIVILDQGFVQLCWANIHDENIEEVKSMLQTLYEPYADHVVLISYIHASGEVFEANLATRPDLLDKCNDQVNFFDETTFLGLVGEACMSNRLDLIRLHNNYYGSADVGRVFSRIEAACCASQ</sequence>
<proteinExistence type="predicted"/>
<protein>
    <submittedName>
        <fullName evidence="1">Uncharacterized protein</fullName>
    </submittedName>
</protein>
<dbReference type="Gene3D" id="3.40.50.300">
    <property type="entry name" value="P-loop containing nucleotide triphosphate hydrolases"/>
    <property type="match status" value="1"/>
</dbReference>
<dbReference type="RefSeq" id="WP_183312893.1">
    <property type="nucleotide sequence ID" value="NZ_JACHXQ010000001.1"/>
</dbReference>
<dbReference type="AlphaFoldDB" id="A0A7W5GWQ1"/>
<dbReference type="InterPro" id="IPR027417">
    <property type="entry name" value="P-loop_NTPase"/>
</dbReference>
<dbReference type="SUPFAM" id="SSF52540">
    <property type="entry name" value="P-loop containing nucleoside triphosphate hydrolases"/>
    <property type="match status" value="1"/>
</dbReference>
<comment type="caution">
    <text evidence="1">The sequence shown here is derived from an EMBL/GenBank/DDBJ whole genome shotgun (WGS) entry which is preliminary data.</text>
</comment>
<accession>A0A7W5GWQ1</accession>
<evidence type="ECO:0000313" key="1">
    <source>
        <dbReference type="EMBL" id="MBB3182478.1"/>
    </source>
</evidence>
<reference evidence="1 2" key="1">
    <citation type="submission" date="2020-08" db="EMBL/GenBank/DDBJ databases">
        <title>Genomic Encyclopedia of Type Strains, Phase III (KMG-III): the genomes of soil and plant-associated and newly described type strains.</title>
        <authorList>
            <person name="Whitman W."/>
        </authorList>
    </citation>
    <scope>NUCLEOTIDE SEQUENCE [LARGE SCALE GENOMIC DNA]</scope>
    <source>
        <strain evidence="1 2">CECT 7341</strain>
    </source>
</reference>
<gene>
    <name evidence="1" type="ORF">FHR95_000002</name>
</gene>
<dbReference type="EMBL" id="JACHXQ010000001">
    <property type="protein sequence ID" value="MBB3182478.1"/>
    <property type="molecule type" value="Genomic_DNA"/>
</dbReference>